<proteinExistence type="predicted"/>
<organism evidence="2 3">
    <name type="scientific">Sporormia fimetaria CBS 119925</name>
    <dbReference type="NCBI Taxonomy" id="1340428"/>
    <lineage>
        <taxon>Eukaryota</taxon>
        <taxon>Fungi</taxon>
        <taxon>Dikarya</taxon>
        <taxon>Ascomycota</taxon>
        <taxon>Pezizomycotina</taxon>
        <taxon>Dothideomycetes</taxon>
        <taxon>Pleosporomycetidae</taxon>
        <taxon>Pleosporales</taxon>
        <taxon>Sporormiaceae</taxon>
        <taxon>Sporormia</taxon>
    </lineage>
</organism>
<sequence length="226" mass="24962">MGNARATPGTPSIMYGDRLCHGGFLMISKMVCVAVNYPSARAWFPVGNVASAYPRRPRFRTIGACSWLLEARSFSDALGTIRPPLTSAAPDVKKIPRLIERVVRMMLLCVFRNHFALTPRSRQRPWSLALLHRGAESCGGEERSESESDEELGRRTCWLLCRLPKWDNPPMCDWRRAGSSPLPSSATDLLSTCSGPRTQSGTQNGRSCQNCALSSSGVRWSSQSLD</sequence>
<accession>A0A6A6VD88</accession>
<name>A0A6A6VD88_9PLEO</name>
<reference evidence="2" key="1">
    <citation type="journal article" date="2020" name="Stud. Mycol.">
        <title>101 Dothideomycetes genomes: a test case for predicting lifestyles and emergence of pathogens.</title>
        <authorList>
            <person name="Haridas S."/>
            <person name="Albert R."/>
            <person name="Binder M."/>
            <person name="Bloem J."/>
            <person name="Labutti K."/>
            <person name="Salamov A."/>
            <person name="Andreopoulos B."/>
            <person name="Baker S."/>
            <person name="Barry K."/>
            <person name="Bills G."/>
            <person name="Bluhm B."/>
            <person name="Cannon C."/>
            <person name="Castanera R."/>
            <person name="Culley D."/>
            <person name="Daum C."/>
            <person name="Ezra D."/>
            <person name="Gonzalez J."/>
            <person name="Henrissat B."/>
            <person name="Kuo A."/>
            <person name="Liang C."/>
            <person name="Lipzen A."/>
            <person name="Lutzoni F."/>
            <person name="Magnuson J."/>
            <person name="Mondo S."/>
            <person name="Nolan M."/>
            <person name="Ohm R."/>
            <person name="Pangilinan J."/>
            <person name="Park H.-J."/>
            <person name="Ramirez L."/>
            <person name="Alfaro M."/>
            <person name="Sun H."/>
            <person name="Tritt A."/>
            <person name="Yoshinaga Y."/>
            <person name="Zwiers L.-H."/>
            <person name="Turgeon B."/>
            <person name="Goodwin S."/>
            <person name="Spatafora J."/>
            <person name="Crous P."/>
            <person name="Grigoriev I."/>
        </authorList>
    </citation>
    <scope>NUCLEOTIDE SEQUENCE</scope>
    <source>
        <strain evidence="2">CBS 119925</strain>
    </source>
</reference>
<dbReference type="Proteomes" id="UP000799440">
    <property type="component" value="Unassembled WGS sequence"/>
</dbReference>
<gene>
    <name evidence="2" type="ORF">M011DRAFT_32663</name>
</gene>
<feature type="region of interest" description="Disordered" evidence="1">
    <location>
        <begin position="187"/>
        <end position="207"/>
    </location>
</feature>
<evidence type="ECO:0000313" key="3">
    <source>
        <dbReference type="Proteomes" id="UP000799440"/>
    </source>
</evidence>
<protein>
    <submittedName>
        <fullName evidence="2">Uncharacterized protein</fullName>
    </submittedName>
</protein>
<evidence type="ECO:0000256" key="1">
    <source>
        <dbReference type="SAM" id="MobiDB-lite"/>
    </source>
</evidence>
<dbReference type="EMBL" id="MU006570">
    <property type="protein sequence ID" value="KAF2748143.1"/>
    <property type="molecule type" value="Genomic_DNA"/>
</dbReference>
<evidence type="ECO:0000313" key="2">
    <source>
        <dbReference type="EMBL" id="KAF2748143.1"/>
    </source>
</evidence>
<keyword evidence="3" id="KW-1185">Reference proteome</keyword>
<dbReference type="AlphaFoldDB" id="A0A6A6VD88"/>